<gene>
    <name evidence="1" type="ORF">C9374_005727</name>
</gene>
<keyword evidence="2" id="KW-1185">Reference proteome</keyword>
<evidence type="ECO:0000313" key="2">
    <source>
        <dbReference type="Proteomes" id="UP000816034"/>
    </source>
</evidence>
<sequence length="290" mass="35143">MSSFSLLDELNEEEIIHHQAKQKHGSKKKSKKHSLYREEFSWIANDEVIWFHVLTFLDFKYLFQSCTRIDKMRCDMIYAKSIGHLVLMSEFKTMLNGEEEQDTRVWFQKFMPFEPLNDLLNRVDPLCQFKEIRDFVTRHLNEQTASEQEAPISQHLQLKLHGTDHYEFRVFVKLFHKLWKRRNRIRNFNMKIRMRYPQHKIPSCWGDEDTYRKSFHIPNQAKHDEDRRVDQYQSHIKDLDLNSRRQYHCDHFENVIRMADAHIMISQCKACGVSMEISQCTPEILNKKRY</sequence>
<reference evidence="1 2" key="1">
    <citation type="journal article" date="2018" name="BMC Genomics">
        <title>The genome of Naegleria lovaniensis, the basis for a comparative approach to unravel pathogenicity factors of the human pathogenic amoeba N. fowleri.</title>
        <authorList>
            <person name="Liechti N."/>
            <person name="Schurch N."/>
            <person name="Bruggmann R."/>
            <person name="Wittwer M."/>
        </authorList>
    </citation>
    <scope>NUCLEOTIDE SEQUENCE [LARGE SCALE GENOMIC DNA]</scope>
    <source>
        <strain evidence="1 2">ATCC 30569</strain>
    </source>
</reference>
<dbReference type="Proteomes" id="UP000816034">
    <property type="component" value="Unassembled WGS sequence"/>
</dbReference>
<comment type="caution">
    <text evidence="1">The sequence shown here is derived from an EMBL/GenBank/DDBJ whole genome shotgun (WGS) entry which is preliminary data.</text>
</comment>
<dbReference type="EMBL" id="PYSW02000025">
    <property type="protein sequence ID" value="KAG2381935.1"/>
    <property type="molecule type" value="Genomic_DNA"/>
</dbReference>
<protein>
    <submittedName>
        <fullName evidence="1">Uncharacterized protein</fullName>
    </submittedName>
</protein>
<accession>A0AA88KJU9</accession>
<name>A0AA88KJU9_NAELO</name>
<organism evidence="1 2">
    <name type="scientific">Naegleria lovaniensis</name>
    <name type="common">Amoeba</name>
    <dbReference type="NCBI Taxonomy" id="51637"/>
    <lineage>
        <taxon>Eukaryota</taxon>
        <taxon>Discoba</taxon>
        <taxon>Heterolobosea</taxon>
        <taxon>Tetramitia</taxon>
        <taxon>Eutetramitia</taxon>
        <taxon>Vahlkampfiidae</taxon>
        <taxon>Naegleria</taxon>
    </lineage>
</organism>
<dbReference type="AlphaFoldDB" id="A0AA88KJU9"/>
<dbReference type="RefSeq" id="XP_044547614.1">
    <property type="nucleotide sequence ID" value="XM_044695509.1"/>
</dbReference>
<evidence type="ECO:0000313" key="1">
    <source>
        <dbReference type="EMBL" id="KAG2381935.1"/>
    </source>
</evidence>
<proteinExistence type="predicted"/>
<dbReference type="GeneID" id="68098182"/>